<dbReference type="PANTHER" id="PTHR42842">
    <property type="entry name" value="FAD/NAD(P)-BINDING OXIDOREDUCTASE"/>
    <property type="match status" value="1"/>
</dbReference>
<name>A0ABD1Z2A8_9MARC</name>
<evidence type="ECO:0000256" key="1">
    <source>
        <dbReference type="SAM" id="MobiDB-lite"/>
    </source>
</evidence>
<protein>
    <recommendedName>
        <fullName evidence="6">FAD-binding domain-containing protein</fullName>
    </recommendedName>
</protein>
<keyword evidence="5" id="KW-1185">Reference proteome</keyword>
<sequence>MQSRACGFASQQHKCTSPNSATSFRSGSTRNPNGFSFRLPHFSGGVRASNAPISSQIKDIDVAASNRTRVLGGERQKSAAKERTKAGTRRNNSGRKKKRREKETAVTGQFGRGYWRLFNVEIPFEMDPGKDDFSLHESLMDAIALALCCRASRLPRNAFTLVRKSLDARKEPKFVYTVDIDVKSFMESESDASNILSVLKPVPGKYEFSASPRAPLDIIARLENTGAVCCDAEEFDKSSLSENLSKSPSDDFSSSTGRMERKDRRAKVVVVGSGPAGLFAALTLVETGVEVTLLERGQPVEVRGRHIGALVGRKILDPNSNLCYGEGGAGTWSDGKLTTRIGKNSSSVQTVLATLVRFGAPQHILVDGKPHIGTDKLVRILQNLRHYLESHGAKILFGTKMEDLEIKAGRVTGVRVSKTDISAAYEVLEADAVVLGVGHSARDVYETLMSHSVALTAKPFAVGFRIEHPQELINELQYHKFANEVQRGKGRLPVADYKLASDGSSLEVEENDVNDGRSRGCFSFCMCPGGQVVLTSTNPSELCINGMSFSRRSSKWANAALVVSVDPSDFSTFGHRDGPLAGVAFQKAIEQEAARRGGGNFVVPVQTVTDFLDDRLTEGALPTSSYRLGVRAASLHDLLPSDLTISLKNALLNFERQLPGFIDKRALLHGVETRTSAPVRIERDEESFESVSLPGLYPIGEGAGYAGGIVSAAVDGMLVGLALSKTYRNKILLHEVLLET</sequence>
<evidence type="ECO:0000313" key="5">
    <source>
        <dbReference type="Proteomes" id="UP001605036"/>
    </source>
</evidence>
<reference evidence="4 5" key="1">
    <citation type="submission" date="2024-09" db="EMBL/GenBank/DDBJ databases">
        <title>Chromosome-scale assembly of Riccia fluitans.</title>
        <authorList>
            <person name="Paukszto L."/>
            <person name="Sawicki J."/>
            <person name="Karawczyk K."/>
            <person name="Piernik-Szablinska J."/>
            <person name="Szczecinska M."/>
            <person name="Mazdziarz M."/>
        </authorList>
    </citation>
    <scope>NUCLEOTIDE SEQUENCE [LARGE SCALE GENOMIC DNA]</scope>
    <source>
        <strain evidence="4">Rf_01</strain>
        <tissue evidence="4">Aerial parts of the thallus</tissue>
    </source>
</reference>
<proteinExistence type="predicted"/>
<dbReference type="InterPro" id="IPR028348">
    <property type="entry name" value="FAD-binding_protein"/>
</dbReference>
<dbReference type="Pfam" id="PF21688">
    <property type="entry name" value="FAD-depend_C"/>
    <property type="match status" value="1"/>
</dbReference>
<comment type="caution">
    <text evidence="4">The sequence shown here is derived from an EMBL/GenBank/DDBJ whole genome shotgun (WGS) entry which is preliminary data.</text>
</comment>
<accession>A0ABD1Z2A8</accession>
<evidence type="ECO:0000313" key="4">
    <source>
        <dbReference type="EMBL" id="KAL2641923.1"/>
    </source>
</evidence>
<feature type="region of interest" description="Disordered" evidence="1">
    <location>
        <begin position="1"/>
        <end position="32"/>
    </location>
</feature>
<feature type="domain" description="FAD-binding" evidence="2">
    <location>
        <begin position="266"/>
        <end position="303"/>
    </location>
</feature>
<dbReference type="Pfam" id="PF01494">
    <property type="entry name" value="FAD_binding_3"/>
    <property type="match status" value="1"/>
</dbReference>
<feature type="compositionally biased region" description="Basic and acidic residues" evidence="1">
    <location>
        <begin position="72"/>
        <end position="85"/>
    </location>
</feature>
<organism evidence="4 5">
    <name type="scientific">Riccia fluitans</name>
    <dbReference type="NCBI Taxonomy" id="41844"/>
    <lineage>
        <taxon>Eukaryota</taxon>
        <taxon>Viridiplantae</taxon>
        <taxon>Streptophyta</taxon>
        <taxon>Embryophyta</taxon>
        <taxon>Marchantiophyta</taxon>
        <taxon>Marchantiopsida</taxon>
        <taxon>Marchantiidae</taxon>
        <taxon>Marchantiales</taxon>
        <taxon>Ricciaceae</taxon>
        <taxon>Riccia</taxon>
    </lineage>
</organism>
<evidence type="ECO:0000259" key="2">
    <source>
        <dbReference type="Pfam" id="PF01494"/>
    </source>
</evidence>
<dbReference type="Proteomes" id="UP001605036">
    <property type="component" value="Unassembled WGS sequence"/>
</dbReference>
<gene>
    <name evidence="4" type="ORF">R1flu_009510</name>
</gene>
<evidence type="ECO:0008006" key="6">
    <source>
        <dbReference type="Google" id="ProtNLM"/>
    </source>
</evidence>
<dbReference type="InterPro" id="IPR036188">
    <property type="entry name" value="FAD/NAD-bd_sf"/>
</dbReference>
<dbReference type="SUPFAM" id="SSF51905">
    <property type="entry name" value="FAD/NAD(P)-binding domain"/>
    <property type="match status" value="1"/>
</dbReference>
<dbReference type="PRINTS" id="PR00419">
    <property type="entry name" value="ADXRDTASE"/>
</dbReference>
<feature type="compositionally biased region" description="Basic residues" evidence="1">
    <location>
        <begin position="86"/>
        <end position="100"/>
    </location>
</feature>
<feature type="compositionally biased region" description="Low complexity" evidence="1">
    <location>
        <begin position="240"/>
        <end position="255"/>
    </location>
</feature>
<dbReference type="InterPro" id="IPR002938">
    <property type="entry name" value="FAD-bd"/>
</dbReference>
<feature type="region of interest" description="Disordered" evidence="1">
    <location>
        <begin position="240"/>
        <end position="260"/>
    </location>
</feature>
<dbReference type="AlphaFoldDB" id="A0ABD1Z2A8"/>
<dbReference type="PANTHER" id="PTHR42842:SF3">
    <property type="entry name" value="FAD_NAD(P)-BINDING OXIDOREDUCTASE FAMILY PROTEIN"/>
    <property type="match status" value="1"/>
</dbReference>
<dbReference type="InterPro" id="IPR049516">
    <property type="entry name" value="FAD-depend_C"/>
</dbReference>
<dbReference type="Gene3D" id="3.50.50.60">
    <property type="entry name" value="FAD/NAD(P)-binding domain"/>
    <property type="match status" value="2"/>
</dbReference>
<dbReference type="EMBL" id="JBHFFA010000002">
    <property type="protein sequence ID" value="KAL2641923.1"/>
    <property type="molecule type" value="Genomic_DNA"/>
</dbReference>
<dbReference type="Gene3D" id="3.30.70.2700">
    <property type="match status" value="1"/>
</dbReference>
<feature type="domain" description="FAD-dependent protein C-terminal" evidence="3">
    <location>
        <begin position="459"/>
        <end position="675"/>
    </location>
</feature>
<feature type="region of interest" description="Disordered" evidence="1">
    <location>
        <begin position="68"/>
        <end position="105"/>
    </location>
</feature>
<evidence type="ECO:0000259" key="3">
    <source>
        <dbReference type="Pfam" id="PF21688"/>
    </source>
</evidence>